<protein>
    <submittedName>
        <fullName evidence="1">Uncharacterized protein</fullName>
    </submittedName>
</protein>
<evidence type="ECO:0000313" key="1">
    <source>
        <dbReference type="EMBL" id="WNL49993.1"/>
    </source>
</evidence>
<reference evidence="1" key="1">
    <citation type="submission" date="2023-07" db="EMBL/GenBank/DDBJ databases">
        <authorList>
            <person name="Xia Y."/>
        </authorList>
    </citation>
    <scope>NUCLEOTIDE SEQUENCE</scope>
    <source>
        <strain evidence="1">F</strain>
    </source>
</reference>
<name>A0AA96IXS7_9VIRU</name>
<gene>
    <name evidence="1" type="ORF">MarFTMF_477</name>
</gene>
<organism evidence="1">
    <name type="scientific">Marseillevirus sp</name>
    <dbReference type="NCBI Taxonomy" id="2809551"/>
    <lineage>
        <taxon>Viruses</taxon>
        <taxon>Varidnaviria</taxon>
        <taxon>Bamfordvirae</taxon>
        <taxon>Nucleocytoviricota</taxon>
        <taxon>Megaviricetes</taxon>
        <taxon>Pimascovirales</taxon>
        <taxon>Pimascovirales incertae sedis</taxon>
        <taxon>Marseilleviridae</taxon>
        <taxon>Marseillevirus</taxon>
    </lineage>
</organism>
<accession>A0AA96IXS7</accession>
<proteinExistence type="predicted"/>
<dbReference type="EMBL" id="OR343188">
    <property type="protein sequence ID" value="WNL49993.1"/>
    <property type="molecule type" value="Genomic_DNA"/>
</dbReference>
<sequence>MTNNDPPRTDVYYRGMIPLSYKDKPKFGSAETVLWYKPTIFVGPSNCDIRDEMGRRLSVNIAQFSSFSCSPPLYNFLKQRDGTYRAFCRASRFSPPACAQGNFSPCCGIRPSMEEGCFECRLATMI</sequence>